<evidence type="ECO:0000256" key="2">
    <source>
        <dbReference type="ARBA" id="ARBA00010617"/>
    </source>
</evidence>
<feature type="binding site" description="axial binding residue" evidence="3">
    <location>
        <position position="420"/>
    </location>
    <ligand>
        <name>heme</name>
        <dbReference type="ChEBI" id="CHEBI:30413"/>
    </ligand>
    <ligandPart>
        <name>Fe</name>
        <dbReference type="ChEBI" id="CHEBI:18248"/>
    </ligandPart>
</feature>
<dbReference type="PRINTS" id="PR00463">
    <property type="entry name" value="EP450I"/>
</dbReference>
<dbReference type="PANTHER" id="PTHR24305:SF166">
    <property type="entry name" value="CYTOCHROME P450 12A4, MITOCHONDRIAL-RELATED"/>
    <property type="match status" value="1"/>
</dbReference>
<comment type="similarity">
    <text evidence="2 4">Belongs to the cytochrome P450 family.</text>
</comment>
<comment type="caution">
    <text evidence="5">The sequence shown here is derived from an EMBL/GenBank/DDBJ whole genome shotgun (WGS) entry which is preliminary data.</text>
</comment>
<dbReference type="InterPro" id="IPR002401">
    <property type="entry name" value="Cyt_P450_E_grp-I"/>
</dbReference>
<comment type="cofactor">
    <cofactor evidence="1 3">
        <name>heme</name>
        <dbReference type="ChEBI" id="CHEBI:30413"/>
    </cofactor>
</comment>
<dbReference type="AlphaFoldDB" id="A0A3R8S261"/>
<name>A0A3R8S261_9BURK</name>
<evidence type="ECO:0000256" key="4">
    <source>
        <dbReference type="RuleBase" id="RU000461"/>
    </source>
</evidence>
<dbReference type="PROSITE" id="PS00086">
    <property type="entry name" value="CYTOCHROME_P450"/>
    <property type="match status" value="1"/>
</dbReference>
<sequence length="480" mass="53755">MDERNPTLTARLRRLDELPGPKGWPLVGNALQFDRPQVHRDMEALAEQHGPCFLVRFMATPILVVADHSLSQQILRARPHDFSRSRRLAREMRDMRLTPGLFNAEGEVWHRQRRMVMAGFTPQRVRAYFPVMLKVLHHLQTRWQRAAAQGSAIDLQGDLMRYTVDTITGLAFGQEVNTLEAEGDVIQRHLDVIFPALFNRLFALVPYWRAFKLPSDHAMERSVAEVHRAIAGFMALARQRLQQDPARREAPPNLLEAFLVAAEQEGSGVTDDDVAGNVLTMLLAGEDTTANTLAWMIWLLHRHPGVRARARDEVRRAAPRGIADFTPELIDSLDYLEACAHETMRLKPVAPFMPVEALRDTVVGDIAVPEGTLIWNVMRHDSVSDQHMAHAAEFRPERWLADANPAKGLSMPFGSGPRICPGRYLALVEIKMAMALVLSAFEIDDVRTADGGEAVETMAFAMGPSPLTLRLRPAHADALA</sequence>
<dbReference type="OrthoDB" id="9764248at2"/>
<organism evidence="5 6">
    <name type="scientific">Aquabacterium soli</name>
    <dbReference type="NCBI Taxonomy" id="2493092"/>
    <lineage>
        <taxon>Bacteria</taxon>
        <taxon>Pseudomonadati</taxon>
        <taxon>Pseudomonadota</taxon>
        <taxon>Betaproteobacteria</taxon>
        <taxon>Burkholderiales</taxon>
        <taxon>Aquabacterium</taxon>
    </lineage>
</organism>
<keyword evidence="4" id="KW-0503">Monooxygenase</keyword>
<keyword evidence="3 4" id="KW-0349">Heme</keyword>
<proteinExistence type="inferred from homology"/>
<reference evidence="5 6" key="1">
    <citation type="submission" date="2018-12" db="EMBL/GenBank/DDBJ databases">
        <title>The whole draft genome of Aquabacterium sp. SJQ9.</title>
        <authorList>
            <person name="Sun L."/>
            <person name="Gao X."/>
            <person name="Chen W."/>
            <person name="Huang K."/>
        </authorList>
    </citation>
    <scope>NUCLEOTIDE SEQUENCE [LARGE SCALE GENOMIC DNA]</scope>
    <source>
        <strain evidence="5 6">SJQ9</strain>
    </source>
</reference>
<keyword evidence="6" id="KW-1185">Reference proteome</keyword>
<dbReference type="Proteomes" id="UP000269265">
    <property type="component" value="Unassembled WGS sequence"/>
</dbReference>
<keyword evidence="3 4" id="KW-0479">Metal-binding</keyword>
<dbReference type="InterPro" id="IPR001128">
    <property type="entry name" value="Cyt_P450"/>
</dbReference>
<dbReference type="GO" id="GO:0020037">
    <property type="term" value="F:heme binding"/>
    <property type="evidence" value="ECO:0007669"/>
    <property type="project" value="InterPro"/>
</dbReference>
<dbReference type="SUPFAM" id="SSF48264">
    <property type="entry name" value="Cytochrome P450"/>
    <property type="match status" value="1"/>
</dbReference>
<evidence type="ECO:0000256" key="1">
    <source>
        <dbReference type="ARBA" id="ARBA00001971"/>
    </source>
</evidence>
<protein>
    <submittedName>
        <fullName evidence="5">Cytochrome P450</fullName>
    </submittedName>
</protein>
<dbReference type="GO" id="GO:0005506">
    <property type="term" value="F:iron ion binding"/>
    <property type="evidence" value="ECO:0007669"/>
    <property type="project" value="InterPro"/>
</dbReference>
<dbReference type="Pfam" id="PF00067">
    <property type="entry name" value="p450"/>
    <property type="match status" value="1"/>
</dbReference>
<dbReference type="PRINTS" id="PR00385">
    <property type="entry name" value="P450"/>
</dbReference>
<dbReference type="InterPro" id="IPR017972">
    <property type="entry name" value="Cyt_P450_CS"/>
</dbReference>
<dbReference type="InterPro" id="IPR050121">
    <property type="entry name" value="Cytochrome_P450_monoxygenase"/>
</dbReference>
<evidence type="ECO:0000313" key="5">
    <source>
        <dbReference type="EMBL" id="RRS03675.1"/>
    </source>
</evidence>
<dbReference type="Gene3D" id="1.10.630.10">
    <property type="entry name" value="Cytochrome P450"/>
    <property type="match status" value="1"/>
</dbReference>
<dbReference type="RefSeq" id="WP_125243881.1">
    <property type="nucleotide sequence ID" value="NZ_RSED01000010.1"/>
</dbReference>
<keyword evidence="4" id="KW-0560">Oxidoreductase</keyword>
<evidence type="ECO:0000313" key="6">
    <source>
        <dbReference type="Proteomes" id="UP000269265"/>
    </source>
</evidence>
<accession>A0A3R8S261</accession>
<evidence type="ECO:0000256" key="3">
    <source>
        <dbReference type="PIRSR" id="PIRSR602401-1"/>
    </source>
</evidence>
<dbReference type="GO" id="GO:0004497">
    <property type="term" value="F:monooxygenase activity"/>
    <property type="evidence" value="ECO:0007669"/>
    <property type="project" value="UniProtKB-KW"/>
</dbReference>
<dbReference type="GO" id="GO:0016705">
    <property type="term" value="F:oxidoreductase activity, acting on paired donors, with incorporation or reduction of molecular oxygen"/>
    <property type="evidence" value="ECO:0007669"/>
    <property type="project" value="InterPro"/>
</dbReference>
<dbReference type="InterPro" id="IPR036396">
    <property type="entry name" value="Cyt_P450_sf"/>
</dbReference>
<dbReference type="EMBL" id="RSED01000010">
    <property type="protein sequence ID" value="RRS03675.1"/>
    <property type="molecule type" value="Genomic_DNA"/>
</dbReference>
<gene>
    <name evidence="5" type="ORF">EIP75_13860</name>
</gene>
<dbReference type="PANTHER" id="PTHR24305">
    <property type="entry name" value="CYTOCHROME P450"/>
    <property type="match status" value="1"/>
</dbReference>
<keyword evidence="3 4" id="KW-0408">Iron</keyword>